<keyword evidence="3" id="KW-1185">Reference proteome</keyword>
<organism evidence="2 3">
    <name type="scientific">Coniosporium apollinis</name>
    <dbReference type="NCBI Taxonomy" id="61459"/>
    <lineage>
        <taxon>Eukaryota</taxon>
        <taxon>Fungi</taxon>
        <taxon>Dikarya</taxon>
        <taxon>Ascomycota</taxon>
        <taxon>Pezizomycotina</taxon>
        <taxon>Dothideomycetes</taxon>
        <taxon>Dothideomycetes incertae sedis</taxon>
        <taxon>Coniosporium</taxon>
    </lineage>
</organism>
<feature type="compositionally biased region" description="Polar residues" evidence="1">
    <location>
        <begin position="227"/>
        <end position="236"/>
    </location>
</feature>
<feature type="region of interest" description="Disordered" evidence="1">
    <location>
        <begin position="221"/>
        <end position="291"/>
    </location>
</feature>
<reference evidence="2" key="1">
    <citation type="submission" date="2022-10" db="EMBL/GenBank/DDBJ databases">
        <title>Culturing micro-colonial fungi from biological soil crusts in the Mojave desert and describing Neophaeococcomyces mojavensis, and introducing the new genera and species Taxawa tesnikishii.</title>
        <authorList>
            <person name="Kurbessoian T."/>
            <person name="Stajich J.E."/>
        </authorList>
    </citation>
    <scope>NUCLEOTIDE SEQUENCE</scope>
    <source>
        <strain evidence="2">TK_1</strain>
    </source>
</reference>
<feature type="region of interest" description="Disordered" evidence="1">
    <location>
        <begin position="306"/>
        <end position="399"/>
    </location>
</feature>
<dbReference type="Proteomes" id="UP001172684">
    <property type="component" value="Unassembled WGS sequence"/>
</dbReference>
<feature type="compositionally biased region" description="Low complexity" evidence="1">
    <location>
        <begin position="269"/>
        <end position="281"/>
    </location>
</feature>
<dbReference type="EMBL" id="JAPDRL010000003">
    <property type="protein sequence ID" value="KAJ9669272.1"/>
    <property type="molecule type" value="Genomic_DNA"/>
</dbReference>
<evidence type="ECO:0000313" key="2">
    <source>
        <dbReference type="EMBL" id="KAJ9669272.1"/>
    </source>
</evidence>
<gene>
    <name evidence="2" type="ORF">H2201_000624</name>
</gene>
<accession>A0ABQ9P3T9</accession>
<proteinExistence type="predicted"/>
<comment type="caution">
    <text evidence="2">The sequence shown here is derived from an EMBL/GenBank/DDBJ whole genome shotgun (WGS) entry which is preliminary data.</text>
</comment>
<feature type="region of interest" description="Disordered" evidence="1">
    <location>
        <begin position="153"/>
        <end position="185"/>
    </location>
</feature>
<name>A0ABQ9P3T9_9PEZI</name>
<protein>
    <submittedName>
        <fullName evidence="2">Uncharacterized protein</fullName>
    </submittedName>
</protein>
<evidence type="ECO:0000256" key="1">
    <source>
        <dbReference type="SAM" id="MobiDB-lite"/>
    </source>
</evidence>
<feature type="compositionally biased region" description="Polar residues" evidence="1">
    <location>
        <begin position="176"/>
        <end position="185"/>
    </location>
</feature>
<sequence>MELLVHISAPTTRKDDDRYKAQALAYDNFECSNRVSLTARTEGESKKNEGVQHIADLLSQDDSTTHLSTSIQREQNAAENVLSSGNLPGEPQLPEEISSAVPQDHVAGSLPGSSWPSMLRGTPLASSRRTEFVGLGSTFRSSKNPIQQLEILQSSHRKQQRSSGLNAPHARILSGQPASGSNAETSPVYIEDTQLAVAALESQVMASEFYEVPSSPLIGRASKRQRLSGSTASPASSEVGLAARDNSPQSSGSEAHEDVPSDIIGVPVEGSAASELSSELGPNHYGDSSSTPKAAFAIRASRQHYANAADPHGSRDPQTTGKQAAVCLSSPSERRIRRATHAGSDHPALEMADNSDQAAKFASSPKDQHQQAAEPEPEPLHRVPDAGPKNDPIPPASIDLSTLPMVYHAPPPETDSITDPGWPSQITPTLARVFEGVVANPSMILKRSTRAISPVERGYWHLDPSTWPPDIQAAFWRIVGDNIPHGNCGWNVWCTREASSEFPASAEIQSRGGLGVIRFWCWGEIVGHVWAFLVVASRRWVKWTGARWVAGRGEVVVEMEAVPRQPRGVEK</sequence>
<evidence type="ECO:0000313" key="3">
    <source>
        <dbReference type="Proteomes" id="UP001172684"/>
    </source>
</evidence>